<protein>
    <submittedName>
        <fullName evidence="1">Uncharacterized protein</fullName>
    </submittedName>
</protein>
<reference evidence="1" key="1">
    <citation type="journal article" date="2019" name="Sci. Rep.">
        <title>Draft genome of Tanacetum cinerariifolium, the natural source of mosquito coil.</title>
        <authorList>
            <person name="Yamashiro T."/>
            <person name="Shiraishi A."/>
            <person name="Satake H."/>
            <person name="Nakayama K."/>
        </authorList>
    </citation>
    <scope>NUCLEOTIDE SEQUENCE</scope>
</reference>
<evidence type="ECO:0000313" key="1">
    <source>
        <dbReference type="EMBL" id="GFD60607.1"/>
    </source>
</evidence>
<dbReference type="EMBL" id="BKCJ011880055">
    <property type="protein sequence ID" value="GFD60607.1"/>
    <property type="molecule type" value="Genomic_DNA"/>
</dbReference>
<dbReference type="AlphaFoldDB" id="A0A699XLP8"/>
<sequence>MEDEPRLLESTIGRVVSLLLVAPARASSELEASIDKLFDDEASRDGQGADIQPV</sequence>
<proteinExistence type="predicted"/>
<gene>
    <name evidence="1" type="ORF">Tci_932576</name>
</gene>
<comment type="caution">
    <text evidence="1">The sequence shown here is derived from an EMBL/GenBank/DDBJ whole genome shotgun (WGS) entry which is preliminary data.</text>
</comment>
<accession>A0A699XLP8</accession>
<feature type="non-terminal residue" evidence="1">
    <location>
        <position position="54"/>
    </location>
</feature>
<name>A0A699XLP8_TANCI</name>
<organism evidence="1">
    <name type="scientific">Tanacetum cinerariifolium</name>
    <name type="common">Dalmatian daisy</name>
    <name type="synonym">Chrysanthemum cinerariifolium</name>
    <dbReference type="NCBI Taxonomy" id="118510"/>
    <lineage>
        <taxon>Eukaryota</taxon>
        <taxon>Viridiplantae</taxon>
        <taxon>Streptophyta</taxon>
        <taxon>Embryophyta</taxon>
        <taxon>Tracheophyta</taxon>
        <taxon>Spermatophyta</taxon>
        <taxon>Magnoliopsida</taxon>
        <taxon>eudicotyledons</taxon>
        <taxon>Gunneridae</taxon>
        <taxon>Pentapetalae</taxon>
        <taxon>asterids</taxon>
        <taxon>campanulids</taxon>
        <taxon>Asterales</taxon>
        <taxon>Asteraceae</taxon>
        <taxon>Asteroideae</taxon>
        <taxon>Anthemideae</taxon>
        <taxon>Anthemidinae</taxon>
        <taxon>Tanacetum</taxon>
    </lineage>
</organism>